<name>A0A0D6BA73_RHOSU</name>
<dbReference type="AlphaFoldDB" id="A0A0D6BA73"/>
<evidence type="ECO:0000259" key="1">
    <source>
        <dbReference type="SMART" id="SM00382"/>
    </source>
</evidence>
<dbReference type="EMBL" id="AP014803">
    <property type="protein sequence ID" value="BAQ71680.1"/>
    <property type="molecule type" value="Genomic_DNA"/>
</dbReference>
<accession>A0A0D6BA73</accession>
<keyword evidence="2" id="KW-0614">Plasmid</keyword>
<dbReference type="PANTHER" id="PTHR35894">
    <property type="entry name" value="GENERAL SECRETION PATHWAY PROTEIN A-RELATED"/>
    <property type="match status" value="1"/>
</dbReference>
<dbReference type="InterPro" id="IPR027417">
    <property type="entry name" value="P-loop_NTPase"/>
</dbReference>
<dbReference type="Proteomes" id="UP000064912">
    <property type="component" value="Plasmid Plasmid3"/>
</dbReference>
<sequence>MNTSLYNAHFGFHERPFSLSPDPDFLFWSKAHTRAFAVLEFGLVSRAPLTVVTGEVGTGKTTLIQALLRQVEDDATIGLISNAQGGRGDLLRWVLNALDVEAPEGADYVSLFQTFQSFVLQEYAAGRHVILIVDEAQNLGSETLEELRMLTNINSGKDDLLQIVLVGQPELRDLIRHPSLRQFAQRVSAVYHLEPMDLATTRAYILHRLKHAGGSGEEFSSSAIRHIHEEAGGIPRMVNKLCDLALVYASSADAPAVDEATIRELIDDGLILKPFRDPLLLSGAIDPFGKAAE</sequence>
<dbReference type="SMART" id="SM00382">
    <property type="entry name" value="AAA"/>
    <property type="match status" value="1"/>
</dbReference>
<dbReference type="PANTHER" id="PTHR35894:SF1">
    <property type="entry name" value="PHOSPHORIBULOKINASE _ URIDINE KINASE FAMILY"/>
    <property type="match status" value="1"/>
</dbReference>
<dbReference type="InterPro" id="IPR049945">
    <property type="entry name" value="AAA_22"/>
</dbReference>
<dbReference type="InterPro" id="IPR003593">
    <property type="entry name" value="AAA+_ATPase"/>
</dbReference>
<reference evidence="2 3" key="1">
    <citation type="submission" date="2015-02" db="EMBL/GenBank/DDBJ databases">
        <title>Genome sequene of Rhodovulum sulfidophilum DSM 2351.</title>
        <authorList>
            <person name="Nagao N."/>
        </authorList>
    </citation>
    <scope>NUCLEOTIDE SEQUENCE [LARGE SCALE GENOMIC DNA]</scope>
    <source>
        <strain evidence="2 3">DSM 2351</strain>
        <plasmid evidence="3">Plasmid Plasmid3 DNA</plasmid>
    </source>
</reference>
<organism evidence="2 3">
    <name type="scientific">Rhodovulum sulfidophilum</name>
    <name type="common">Rhodobacter sulfidophilus</name>
    <dbReference type="NCBI Taxonomy" id="35806"/>
    <lineage>
        <taxon>Bacteria</taxon>
        <taxon>Pseudomonadati</taxon>
        <taxon>Pseudomonadota</taxon>
        <taxon>Alphaproteobacteria</taxon>
        <taxon>Rhodobacterales</taxon>
        <taxon>Paracoccaceae</taxon>
        <taxon>Rhodovulum</taxon>
    </lineage>
</organism>
<dbReference type="PATRIC" id="fig|35806.4.peg.4686"/>
<dbReference type="SUPFAM" id="SSF52540">
    <property type="entry name" value="P-loop containing nucleoside triphosphate hydrolases"/>
    <property type="match status" value="1"/>
</dbReference>
<dbReference type="GO" id="GO:0016887">
    <property type="term" value="F:ATP hydrolysis activity"/>
    <property type="evidence" value="ECO:0007669"/>
    <property type="project" value="InterPro"/>
</dbReference>
<evidence type="ECO:0000313" key="3">
    <source>
        <dbReference type="Proteomes" id="UP000064912"/>
    </source>
</evidence>
<dbReference type="Gene3D" id="3.40.50.300">
    <property type="entry name" value="P-loop containing nucleotide triphosphate hydrolases"/>
    <property type="match status" value="1"/>
</dbReference>
<dbReference type="Pfam" id="PF13401">
    <property type="entry name" value="AAA_22"/>
    <property type="match status" value="1"/>
</dbReference>
<geneLocation type="plasmid" evidence="3">
    <name>Plasmid3 DNA</name>
</geneLocation>
<feature type="domain" description="AAA+ ATPase" evidence="1">
    <location>
        <begin position="46"/>
        <end position="189"/>
    </location>
</feature>
<evidence type="ECO:0000313" key="2">
    <source>
        <dbReference type="EMBL" id="BAQ71680.1"/>
    </source>
</evidence>
<dbReference type="InterPro" id="IPR052026">
    <property type="entry name" value="ExeA_AAA_ATPase_DNA-bind"/>
</dbReference>
<gene>
    <name evidence="2" type="primary">exeA</name>
    <name evidence="2" type="ORF">NHU_04567</name>
</gene>
<protein>
    <submittedName>
        <fullName evidence="2">General secretion pathway protein A</fullName>
    </submittedName>
</protein>
<dbReference type="KEGG" id="rsu:NHU_04567"/>
<proteinExistence type="predicted"/>